<protein>
    <submittedName>
        <fullName evidence="1">Uncharacterized protein</fullName>
    </submittedName>
</protein>
<sequence length="157" mass="18607">MSLEQINIYRYSNASFKSKNINFDDFSNSYEGLKDYLNEISLSNSYFTSLIKECEILVDKDEQKSGLKIFRHEWTDKNDPEFRPGVKPVKHDSLSFSCSCCHMILKNIQYNVHKETISYKNFSKQCLEFIKENPDLDVADFINIKKQKQRYSCKYSY</sequence>
<evidence type="ECO:0000313" key="1">
    <source>
        <dbReference type="EMBL" id="KRX09379.1"/>
    </source>
</evidence>
<name>A0A0V0R4H4_PSEPJ</name>
<dbReference type="InParanoid" id="A0A0V0R4H4"/>
<evidence type="ECO:0000313" key="2">
    <source>
        <dbReference type="Proteomes" id="UP000054937"/>
    </source>
</evidence>
<accession>A0A0V0R4H4</accession>
<reference evidence="1 2" key="1">
    <citation type="journal article" date="2015" name="Sci. Rep.">
        <title>Genome of the facultative scuticociliatosis pathogen Pseudocohnilembus persalinus provides insight into its virulence through horizontal gene transfer.</title>
        <authorList>
            <person name="Xiong J."/>
            <person name="Wang G."/>
            <person name="Cheng J."/>
            <person name="Tian M."/>
            <person name="Pan X."/>
            <person name="Warren A."/>
            <person name="Jiang C."/>
            <person name="Yuan D."/>
            <person name="Miao W."/>
        </authorList>
    </citation>
    <scope>NUCLEOTIDE SEQUENCE [LARGE SCALE GENOMIC DNA]</scope>
    <source>
        <strain evidence="1">36N120E</strain>
    </source>
</reference>
<dbReference type="EMBL" id="LDAU01000051">
    <property type="protein sequence ID" value="KRX09379.1"/>
    <property type="molecule type" value="Genomic_DNA"/>
</dbReference>
<dbReference type="AlphaFoldDB" id="A0A0V0R4H4"/>
<dbReference type="Proteomes" id="UP000054937">
    <property type="component" value="Unassembled WGS sequence"/>
</dbReference>
<comment type="caution">
    <text evidence="1">The sequence shown here is derived from an EMBL/GenBank/DDBJ whole genome shotgun (WGS) entry which is preliminary data.</text>
</comment>
<organism evidence="1 2">
    <name type="scientific">Pseudocohnilembus persalinus</name>
    <name type="common">Ciliate</name>
    <dbReference type="NCBI Taxonomy" id="266149"/>
    <lineage>
        <taxon>Eukaryota</taxon>
        <taxon>Sar</taxon>
        <taxon>Alveolata</taxon>
        <taxon>Ciliophora</taxon>
        <taxon>Intramacronucleata</taxon>
        <taxon>Oligohymenophorea</taxon>
        <taxon>Scuticociliatia</taxon>
        <taxon>Philasterida</taxon>
        <taxon>Pseudocohnilembidae</taxon>
        <taxon>Pseudocohnilembus</taxon>
    </lineage>
</organism>
<keyword evidence="2" id="KW-1185">Reference proteome</keyword>
<proteinExistence type="predicted"/>
<gene>
    <name evidence="1" type="ORF">PPERSA_04685</name>
</gene>